<comment type="similarity">
    <text evidence="3 4">In the N-terminal section; belongs to the HFCD (homo-oligomeric flavin containing Cys decarboxylase) superfamily.</text>
</comment>
<evidence type="ECO:0000256" key="3">
    <source>
        <dbReference type="HAMAP-Rule" id="MF_02225"/>
    </source>
</evidence>
<keyword evidence="3 4" id="KW-0288">FMN</keyword>
<dbReference type="InterPro" id="IPR007085">
    <property type="entry name" value="DNA/pantothenate-metab_flavo_C"/>
</dbReference>
<dbReference type="GO" id="GO:0071513">
    <property type="term" value="C:phosphopantothenoylcysteine decarboxylase complex"/>
    <property type="evidence" value="ECO:0007669"/>
    <property type="project" value="TreeGrafter"/>
</dbReference>
<dbReference type="OrthoDB" id="9802554at2"/>
<dbReference type="GO" id="GO:0004632">
    <property type="term" value="F:phosphopantothenate--cysteine ligase activity"/>
    <property type="evidence" value="ECO:0007669"/>
    <property type="project" value="UniProtKB-UniRule"/>
</dbReference>
<evidence type="ECO:0000259" key="5">
    <source>
        <dbReference type="Pfam" id="PF02441"/>
    </source>
</evidence>
<dbReference type="PANTHER" id="PTHR14359">
    <property type="entry name" value="HOMO-OLIGOMERIC FLAVIN CONTAINING CYS DECARBOXYLASE FAMILY"/>
    <property type="match status" value="1"/>
</dbReference>
<feature type="region of interest" description="Phosphopantothenoylcysteine decarboxylase" evidence="3">
    <location>
        <begin position="1"/>
        <end position="189"/>
    </location>
</feature>
<dbReference type="STRING" id="1217799.DEALK_08320"/>
<keyword evidence="3" id="KW-0479">Metal-binding</keyword>
<gene>
    <name evidence="3" type="primary">coaBC</name>
    <name evidence="7" type="ORF">DEALK_08320</name>
</gene>
<dbReference type="InterPro" id="IPR005252">
    <property type="entry name" value="CoaBC"/>
</dbReference>
<dbReference type="GO" id="GO:0046872">
    <property type="term" value="F:metal ion binding"/>
    <property type="evidence" value="ECO:0007669"/>
    <property type="project" value="UniProtKB-KW"/>
</dbReference>
<accession>A0A0W0GHE4</accession>
<dbReference type="EC" id="4.1.1.36" evidence="3"/>
<protein>
    <recommendedName>
        <fullName evidence="3">Coenzyme A biosynthesis bifunctional protein CoaBC</fullName>
    </recommendedName>
    <alternativeName>
        <fullName evidence="3">DNA/pantothenate metabolism flavoprotein</fullName>
    </alternativeName>
    <alternativeName>
        <fullName evidence="3">Phosphopantothenoylcysteine synthetase/decarboxylase</fullName>
        <shortName evidence="3">PPCS-PPCDC</shortName>
    </alternativeName>
    <domain>
        <recommendedName>
            <fullName evidence="3">Phosphopantothenoylcysteine decarboxylase</fullName>
            <shortName evidence="3">PPC decarboxylase</shortName>
            <shortName evidence="3">PPC-DC</shortName>
            <ecNumber evidence="3">4.1.1.36</ecNumber>
        </recommendedName>
        <alternativeName>
            <fullName evidence="3">CoaC</fullName>
        </alternativeName>
    </domain>
    <domain>
        <recommendedName>
            <fullName evidence="3">Phosphopantothenate--cysteine ligase</fullName>
            <ecNumber evidence="3">6.3.2.5</ecNumber>
        </recommendedName>
        <alternativeName>
            <fullName evidence="3">CoaB</fullName>
        </alternativeName>
        <alternativeName>
            <fullName evidence="3">Phosphopantothenoylcysteine synthetase</fullName>
            <shortName evidence="3">PPC synthetase</shortName>
            <shortName evidence="3">PPC-S</shortName>
        </alternativeName>
    </domain>
</protein>
<name>A0A0W0GHE4_9CHLR</name>
<dbReference type="InterPro" id="IPR035929">
    <property type="entry name" value="CoaB-like_sf"/>
</dbReference>
<dbReference type="SUPFAM" id="SSF102645">
    <property type="entry name" value="CoaB-like"/>
    <property type="match status" value="1"/>
</dbReference>
<dbReference type="Pfam" id="PF04127">
    <property type="entry name" value="DFP"/>
    <property type="match status" value="1"/>
</dbReference>
<keyword evidence="8" id="KW-1185">Reference proteome</keyword>
<dbReference type="Pfam" id="PF02441">
    <property type="entry name" value="Flavoprotein"/>
    <property type="match status" value="1"/>
</dbReference>
<evidence type="ECO:0000256" key="2">
    <source>
        <dbReference type="ARBA" id="ARBA00023239"/>
    </source>
</evidence>
<comment type="cofactor">
    <cofactor evidence="3">
        <name>FMN</name>
        <dbReference type="ChEBI" id="CHEBI:58210"/>
    </cofactor>
    <text evidence="3">Binds 1 FMN per subunit.</text>
</comment>
<keyword evidence="2 3" id="KW-0456">Lyase</keyword>
<dbReference type="Proteomes" id="UP000053947">
    <property type="component" value="Unassembled WGS sequence"/>
</dbReference>
<dbReference type="PATRIC" id="fig|1217799.6.peg.855"/>
<dbReference type="Gene3D" id="3.40.50.1950">
    <property type="entry name" value="Flavin prenyltransferase-like"/>
    <property type="match status" value="1"/>
</dbReference>
<feature type="binding site" evidence="3">
    <location>
        <position position="318"/>
    </location>
    <ligand>
        <name>CTP</name>
        <dbReference type="ChEBI" id="CHEBI:37563"/>
    </ligand>
</feature>
<keyword evidence="3" id="KW-0511">Multifunctional enzyme</keyword>
<dbReference type="PANTHER" id="PTHR14359:SF6">
    <property type="entry name" value="PHOSPHOPANTOTHENOYLCYSTEINE DECARBOXYLASE"/>
    <property type="match status" value="1"/>
</dbReference>
<comment type="function">
    <text evidence="3">Catalyzes two sequential steps in the biosynthesis of coenzyme A. In the first step cysteine is conjugated to 4'-phosphopantothenate to form 4-phosphopantothenoylcysteine. In the second step the latter compound is decarboxylated to form 4'-phosphopantotheine.</text>
</comment>
<sequence length="393" mass="40879">MFKDRTIILGITGSIAAYKAADLASRLVQAGAAVEVVMTESAQKFIAPLTLRALTNRQPVTSMWQDAREFSIEHVSLAEAADAILIAPATANTIAKLAGGLADDILSSTVLATRAPVIIAPAMNCNMYDNAATRANIASLKSRGFTFVEPQSGRLACGSEGKGRLAPAETILETLAAVLNRKNDLAGKTIVVTAGGTREPIDPVRYIGNRSSGKMGCALAAAASARGASVKLVSTVDMPDSSGMTVIRVETAAQMLEAVRGAVKGADALIMAAAVADFRPLTAAGGKIKKNAAPLDLKLEATPDILSEVKGDFIRVGFAAETADLIDNAKKKLGGKNLDLIVANDVTAPGSGFGADTNKVTLLFKDGRAEDLPLMPKRAVAEKIMDYLATMLN</sequence>
<feature type="binding site" evidence="3">
    <location>
        <position position="336"/>
    </location>
    <ligand>
        <name>CTP</name>
        <dbReference type="ChEBI" id="CHEBI:37563"/>
    </ligand>
</feature>
<evidence type="ECO:0000259" key="6">
    <source>
        <dbReference type="Pfam" id="PF04127"/>
    </source>
</evidence>
<evidence type="ECO:0000313" key="7">
    <source>
        <dbReference type="EMBL" id="KTB47987.1"/>
    </source>
</evidence>
<keyword evidence="1 3" id="KW-0210">Decarboxylase</keyword>
<dbReference type="RefSeq" id="WP_058438964.1">
    <property type="nucleotide sequence ID" value="NZ_KQ758903.1"/>
</dbReference>
<dbReference type="SUPFAM" id="SSF52507">
    <property type="entry name" value="Homo-oligomeric flavin-containing Cys decarboxylases, HFCD"/>
    <property type="match status" value="1"/>
</dbReference>
<comment type="cofactor">
    <cofactor evidence="3">
        <name>Mg(2+)</name>
        <dbReference type="ChEBI" id="CHEBI:18420"/>
    </cofactor>
</comment>
<comment type="catalytic activity">
    <reaction evidence="3 4">
        <text>(R)-4'-phosphopantothenate + L-cysteine + CTP = N-[(R)-4-phosphopantothenoyl]-L-cysteine + CMP + diphosphate + H(+)</text>
        <dbReference type="Rhea" id="RHEA:19397"/>
        <dbReference type="ChEBI" id="CHEBI:10986"/>
        <dbReference type="ChEBI" id="CHEBI:15378"/>
        <dbReference type="ChEBI" id="CHEBI:33019"/>
        <dbReference type="ChEBI" id="CHEBI:35235"/>
        <dbReference type="ChEBI" id="CHEBI:37563"/>
        <dbReference type="ChEBI" id="CHEBI:59458"/>
        <dbReference type="ChEBI" id="CHEBI:60377"/>
        <dbReference type="EC" id="6.3.2.5"/>
    </reaction>
</comment>
<dbReference type="GO" id="GO:0010181">
    <property type="term" value="F:FMN binding"/>
    <property type="evidence" value="ECO:0007669"/>
    <property type="project" value="UniProtKB-UniRule"/>
</dbReference>
<dbReference type="GO" id="GO:0015937">
    <property type="term" value="P:coenzyme A biosynthetic process"/>
    <property type="evidence" value="ECO:0007669"/>
    <property type="project" value="UniProtKB-UniRule"/>
</dbReference>
<dbReference type="EMBL" id="LFDV01000002">
    <property type="protein sequence ID" value="KTB47987.1"/>
    <property type="molecule type" value="Genomic_DNA"/>
</dbReference>
<dbReference type="NCBIfam" id="TIGR00521">
    <property type="entry name" value="coaBC_dfp"/>
    <property type="match status" value="1"/>
</dbReference>
<feature type="binding site" evidence="3">
    <location>
        <position position="287"/>
    </location>
    <ligand>
        <name>CTP</name>
        <dbReference type="ChEBI" id="CHEBI:37563"/>
    </ligand>
</feature>
<evidence type="ECO:0000256" key="4">
    <source>
        <dbReference type="RuleBase" id="RU364078"/>
    </source>
</evidence>
<comment type="similarity">
    <text evidence="3 4">In the C-terminal section; belongs to the PPC synthetase family.</text>
</comment>
<evidence type="ECO:0000313" key="8">
    <source>
        <dbReference type="Proteomes" id="UP000053947"/>
    </source>
</evidence>
<dbReference type="InterPro" id="IPR036551">
    <property type="entry name" value="Flavin_trans-like"/>
</dbReference>
<dbReference type="EC" id="6.3.2.5" evidence="3"/>
<dbReference type="AlphaFoldDB" id="A0A0W0GHE4"/>
<feature type="region of interest" description="Phosphopantothenate--cysteine ligase" evidence="3">
    <location>
        <begin position="190"/>
        <end position="393"/>
    </location>
</feature>
<comment type="pathway">
    <text evidence="3 4">Cofactor biosynthesis; coenzyme A biosynthesis; CoA from (R)-pantothenate: step 3/5.</text>
</comment>
<comment type="catalytic activity">
    <reaction evidence="3 4">
        <text>N-[(R)-4-phosphopantothenoyl]-L-cysteine + H(+) = (R)-4'-phosphopantetheine + CO2</text>
        <dbReference type="Rhea" id="RHEA:16793"/>
        <dbReference type="ChEBI" id="CHEBI:15378"/>
        <dbReference type="ChEBI" id="CHEBI:16526"/>
        <dbReference type="ChEBI" id="CHEBI:59458"/>
        <dbReference type="ChEBI" id="CHEBI:61723"/>
        <dbReference type="EC" id="4.1.1.36"/>
    </reaction>
</comment>
<dbReference type="GO" id="GO:0015941">
    <property type="term" value="P:pantothenate catabolic process"/>
    <property type="evidence" value="ECO:0007669"/>
    <property type="project" value="InterPro"/>
</dbReference>
<comment type="caution">
    <text evidence="7">The sequence shown here is derived from an EMBL/GenBank/DDBJ whole genome shotgun (WGS) entry which is preliminary data.</text>
</comment>
<comment type="pathway">
    <text evidence="3 4">Cofactor biosynthesis; coenzyme A biosynthesis; CoA from (R)-pantothenate: step 2/5.</text>
</comment>
<feature type="binding site" evidence="3">
    <location>
        <begin position="303"/>
        <end position="306"/>
    </location>
    <ligand>
        <name>CTP</name>
        <dbReference type="ChEBI" id="CHEBI:37563"/>
    </ligand>
</feature>
<feature type="domain" description="Flavoprotein" evidence="5">
    <location>
        <begin position="6"/>
        <end position="174"/>
    </location>
</feature>
<dbReference type="GO" id="GO:0004633">
    <property type="term" value="F:phosphopantothenoylcysteine decarboxylase activity"/>
    <property type="evidence" value="ECO:0007669"/>
    <property type="project" value="UniProtKB-UniRule"/>
</dbReference>
<reference evidence="7 8" key="1">
    <citation type="submission" date="2015-06" db="EMBL/GenBank/DDBJ databases">
        <title>Genome sequence of the organohalide-respiring Dehalogenimonas alkenigignens type strain (IP3-3T).</title>
        <authorList>
            <person name="Key T.A."/>
            <person name="Richmond D.P."/>
            <person name="Bowman K.S."/>
            <person name="Cho Y.-J."/>
            <person name="Chun J."/>
            <person name="da Costa M.S."/>
            <person name="Rainey F.A."/>
            <person name="Moe W.M."/>
        </authorList>
    </citation>
    <scope>NUCLEOTIDE SEQUENCE [LARGE SCALE GENOMIC DNA]</scope>
    <source>
        <strain evidence="7 8">IP3-3</strain>
    </source>
</reference>
<dbReference type="UniPathway" id="UPA00241">
    <property type="reaction ID" value="UER00353"/>
</dbReference>
<comment type="function">
    <text evidence="4">Catalyzes two steps in the biosynthesis of coenzyme A. In the first step cysteine is conjugated to 4'-phosphopantothenate to form 4-phosphopantothenoylcysteine, in the latter compound is decarboxylated to form 4'-phosphopantotheine.</text>
</comment>
<keyword evidence="3 4" id="KW-0436">Ligase</keyword>
<proteinExistence type="inferred from homology"/>
<dbReference type="Gene3D" id="3.40.50.10300">
    <property type="entry name" value="CoaB-like"/>
    <property type="match status" value="1"/>
</dbReference>
<keyword evidence="3" id="KW-0460">Magnesium</keyword>
<feature type="binding site" evidence="3">
    <location>
        <position position="277"/>
    </location>
    <ligand>
        <name>CTP</name>
        <dbReference type="ChEBI" id="CHEBI:37563"/>
    </ligand>
</feature>
<feature type="domain" description="DNA/pantothenate metabolism flavoprotein C-terminal" evidence="6">
    <location>
        <begin position="185"/>
        <end position="390"/>
    </location>
</feature>
<evidence type="ECO:0000256" key="1">
    <source>
        <dbReference type="ARBA" id="ARBA00022793"/>
    </source>
</evidence>
<keyword evidence="3 4" id="KW-0285">Flavoprotein</keyword>
<feature type="active site" description="Proton donor" evidence="3">
    <location>
        <position position="157"/>
    </location>
</feature>
<dbReference type="HAMAP" id="MF_02225">
    <property type="entry name" value="CoaBC"/>
    <property type="match status" value="1"/>
</dbReference>
<organism evidence="7 8">
    <name type="scientific">Dehalogenimonas alkenigignens</name>
    <dbReference type="NCBI Taxonomy" id="1217799"/>
    <lineage>
        <taxon>Bacteria</taxon>
        <taxon>Bacillati</taxon>
        <taxon>Chloroflexota</taxon>
        <taxon>Dehalococcoidia</taxon>
        <taxon>Dehalococcoidales</taxon>
        <taxon>Dehalococcoidaceae</taxon>
        <taxon>Dehalogenimonas</taxon>
    </lineage>
</organism>
<feature type="binding site" evidence="3">
    <location>
        <position position="332"/>
    </location>
    <ligand>
        <name>CTP</name>
        <dbReference type="ChEBI" id="CHEBI:37563"/>
    </ligand>
</feature>
<dbReference type="InterPro" id="IPR003382">
    <property type="entry name" value="Flavoprotein"/>
</dbReference>
<comment type="caution">
    <text evidence="3">Lacks conserved residue(s) required for the propagation of feature annotation.</text>
</comment>